<dbReference type="SUPFAM" id="SSF56645">
    <property type="entry name" value="Acyl-CoA dehydrogenase NM domain-like"/>
    <property type="match status" value="1"/>
</dbReference>
<dbReference type="Gene3D" id="1.20.140.10">
    <property type="entry name" value="Butyryl-CoA Dehydrogenase, subunit A, domain 3"/>
    <property type="match status" value="1"/>
</dbReference>
<reference evidence="4" key="1">
    <citation type="submission" date="2021-01" db="EMBL/GenBank/DDBJ databases">
        <title>Whole genome shotgun sequence of Actinoplanes rishiriensis NBRC 108556.</title>
        <authorList>
            <person name="Komaki H."/>
            <person name="Tamura T."/>
        </authorList>
    </citation>
    <scope>NUCLEOTIDE SEQUENCE</scope>
    <source>
        <strain evidence="4">NBRC 108556</strain>
    </source>
</reference>
<dbReference type="GO" id="GO:0006552">
    <property type="term" value="P:L-leucine catabolic process"/>
    <property type="evidence" value="ECO:0007669"/>
    <property type="project" value="TreeGrafter"/>
</dbReference>
<dbReference type="PANTHER" id="PTHR43884">
    <property type="entry name" value="ACYL-COA DEHYDROGENASE"/>
    <property type="match status" value="1"/>
</dbReference>
<dbReference type="InterPro" id="IPR036250">
    <property type="entry name" value="AcylCo_DH-like_C"/>
</dbReference>
<accession>A0A919MVW8</accession>
<proteinExistence type="predicted"/>
<dbReference type="InterPro" id="IPR046373">
    <property type="entry name" value="Acyl-CoA_Oxase/DH_mid-dom_sf"/>
</dbReference>
<dbReference type="Proteomes" id="UP000636960">
    <property type="component" value="Unassembled WGS sequence"/>
</dbReference>
<evidence type="ECO:0000313" key="4">
    <source>
        <dbReference type="EMBL" id="GIE97253.1"/>
    </source>
</evidence>
<organism evidence="4 5">
    <name type="scientific">Paractinoplanes rishiriensis</name>
    <dbReference type="NCBI Taxonomy" id="1050105"/>
    <lineage>
        <taxon>Bacteria</taxon>
        <taxon>Bacillati</taxon>
        <taxon>Actinomycetota</taxon>
        <taxon>Actinomycetes</taxon>
        <taxon>Micromonosporales</taxon>
        <taxon>Micromonosporaceae</taxon>
        <taxon>Paractinoplanes</taxon>
    </lineage>
</organism>
<evidence type="ECO:0000259" key="2">
    <source>
        <dbReference type="Pfam" id="PF02771"/>
    </source>
</evidence>
<evidence type="ECO:0000259" key="3">
    <source>
        <dbReference type="Pfam" id="PF08028"/>
    </source>
</evidence>
<comment type="caution">
    <text evidence="4">The sequence shown here is derived from an EMBL/GenBank/DDBJ whole genome shotgun (WGS) entry which is preliminary data.</text>
</comment>
<dbReference type="InterPro" id="IPR013107">
    <property type="entry name" value="Acyl-CoA_DH_C"/>
</dbReference>
<dbReference type="Gene3D" id="2.40.110.10">
    <property type="entry name" value="Butyryl-CoA Dehydrogenase, subunit A, domain 2"/>
    <property type="match status" value="1"/>
</dbReference>
<dbReference type="Pfam" id="PF02771">
    <property type="entry name" value="Acyl-CoA_dh_N"/>
    <property type="match status" value="1"/>
</dbReference>
<gene>
    <name evidence="4" type="ORF">Ari01nite_47180</name>
</gene>
<name>A0A919MVW8_9ACTN</name>
<evidence type="ECO:0000313" key="5">
    <source>
        <dbReference type="Proteomes" id="UP000636960"/>
    </source>
</evidence>
<keyword evidence="1" id="KW-0560">Oxidoreductase</keyword>
<dbReference type="AlphaFoldDB" id="A0A919MVW8"/>
<evidence type="ECO:0000256" key="1">
    <source>
        <dbReference type="ARBA" id="ARBA00023002"/>
    </source>
</evidence>
<feature type="domain" description="Acyl-CoA dehydrogenase C-terminal" evidence="3">
    <location>
        <begin position="229"/>
        <end position="367"/>
    </location>
</feature>
<dbReference type="InterPro" id="IPR013786">
    <property type="entry name" value="AcylCoA_DH/ox_N"/>
</dbReference>
<protein>
    <submittedName>
        <fullName evidence="4">SfnB family sulfur acquisition oxidoreductase</fullName>
    </submittedName>
</protein>
<dbReference type="EMBL" id="BOMV01000055">
    <property type="protein sequence ID" value="GIE97253.1"/>
    <property type="molecule type" value="Genomic_DNA"/>
</dbReference>
<dbReference type="InterPro" id="IPR009100">
    <property type="entry name" value="AcylCoA_DH/oxidase_NM_dom_sf"/>
</dbReference>
<sequence length="391" mass="41058">MPTTPQTHDEALTTAARLAEALEPGAAERDRNGADVVPTQALDLLDSSGLLAITVPAGDGGPGLGPRTLAEVARLIAAADPAIAQVPQAHYLLVDLLAVHGTPDLRKRLFAEVLAGRRIGNALAERGGKHAQDLRTCLDAGRLTGVKYYTTGALTSAWIAVSAVADGRVVLAFVPRDADGVAVDTDWDVMGQRATISGTATFTDVPVELSFDYTGVYEVPQQFGARAQLVHAAIEVGIAGGALAAARDYLRAKARPSTEAVRTGFGSAVEDPHVMYRYGRLATRVRAAEALLDAAARTLEEVGLVPAGAEAAARGSLAVAAAKAFGSEVAVEAGSELFALCGTSSTAAKYDLDRFWRNARTHSVHDPVDWKYHHLANYDLSDMLPPNHGQL</sequence>
<dbReference type="Gene3D" id="1.10.540.10">
    <property type="entry name" value="Acyl-CoA dehydrogenase/oxidase, N-terminal domain"/>
    <property type="match status" value="1"/>
</dbReference>
<dbReference type="GO" id="GO:0050660">
    <property type="term" value="F:flavin adenine dinucleotide binding"/>
    <property type="evidence" value="ECO:0007669"/>
    <property type="project" value="InterPro"/>
</dbReference>
<dbReference type="PANTHER" id="PTHR43884:SF12">
    <property type="entry name" value="ISOVALERYL-COA DEHYDROGENASE, MITOCHONDRIAL-RELATED"/>
    <property type="match status" value="1"/>
</dbReference>
<dbReference type="GO" id="GO:0008470">
    <property type="term" value="F:3-methylbutanoyl-CoA dehydrogenase activity"/>
    <property type="evidence" value="ECO:0007669"/>
    <property type="project" value="TreeGrafter"/>
</dbReference>
<dbReference type="SUPFAM" id="SSF47203">
    <property type="entry name" value="Acyl-CoA dehydrogenase C-terminal domain-like"/>
    <property type="match status" value="1"/>
</dbReference>
<feature type="domain" description="Acyl-CoA dehydrogenase/oxidase N-terminal" evidence="2">
    <location>
        <begin position="10"/>
        <end position="116"/>
    </location>
</feature>
<dbReference type="Pfam" id="PF08028">
    <property type="entry name" value="Acyl-CoA_dh_2"/>
    <property type="match status" value="1"/>
</dbReference>
<dbReference type="RefSeq" id="WP_203784019.1">
    <property type="nucleotide sequence ID" value="NZ_BOMV01000055.1"/>
</dbReference>
<dbReference type="PIRSF" id="PIRSF016578">
    <property type="entry name" value="HsaA"/>
    <property type="match status" value="1"/>
</dbReference>
<keyword evidence="5" id="KW-1185">Reference proteome</keyword>
<dbReference type="InterPro" id="IPR037069">
    <property type="entry name" value="AcylCoA_DH/ox_N_sf"/>
</dbReference>